<evidence type="ECO:0000313" key="2">
    <source>
        <dbReference type="EMBL" id="PWV05248.1"/>
    </source>
</evidence>
<dbReference type="VEuPathDB" id="TriTrypDB:TcCLB.511543.40"/>
<dbReference type="VEuPathDB" id="TriTrypDB:TCSYLVIO_005392"/>
<feature type="region of interest" description="Disordered" evidence="1">
    <location>
        <begin position="272"/>
        <end position="309"/>
    </location>
</feature>
<sequence length="927" mass="101532">MSRADKRQHRDHVVGTSRDASVRLYAFATTRPRYQVVFSPERPVIVLKTRKGSAHQHPCSQWAPLASLLFSQRPNTTHAMYVVDTTALPEAMEKEERATPNVGPVIKRLSNVMAKLNAHEATMVAAGVSAPLAFKYVIMGEKTLGHTDRLVRRLILLCPASIRPFQQIARDAGKRASGVEYPKPQLVVLLSDASQAREWREWLQDSIANTTSGVSFLLESWSLSTNVKPSFFESVARESGSVADGTTVNLETHFSTPHVFRIDFVLSRESKKTEQRITPSPLTTTGCDDDAGDHGLEADEAEGESSLSEGSSLEECDCCAESSTVLGITNLQHCRQPTRVILEGRIMDAGACILGTTQGRVRMHDLDEAAKSSALGANGLKLKKGLAVRVESSLERDEIGRTTLKALRLTPLTRMQEKRSMTVCSMAEVPTYNVSTIAHAYGALLVRGRKCVLVRGFSGEFDGMRLPYLLHDDAQESAMDCAVRALCERCDISPDNFYIPSCISPVCYYDRVGTDGVCVCVTMHIALAVSAPSGAARDAVEEDESPEEPYDWFGYTKAMRILRTEKEREALQELQRCLRRAYDAGVYVPLKGFGVFGDDVVDATDSSKLPTSNLLAGLELMVVCTPGDREGSIMQLAREIITECVVRVTESTSREEIEETALATRRAGADNLVLCLSCDLDVNTFSEEELTYWAGRGARPRMMTVLLPGVSEMILQQRDEAAAAVFVHSAILSDVLLTAESDMERLSPATWGLLHLANRLNSDLALYCGLTARRPINFPSPLMTSAASVSNLSEEALHEITIRRVGRPLIAARLAPLLESGGLRGCCRDATILWAKGDVWLRSRPHARGSLTLDARSCCFALEEGDPWQENEDSTTRENVIVLHVWATNAAVKELECVMGDMLDGMLCGTSPPGSEAASEDGLPPWD</sequence>
<comment type="caution">
    <text evidence="2">The sequence shown here is derived from an EMBL/GenBank/DDBJ whole genome shotgun (WGS) entry which is preliminary data.</text>
</comment>
<dbReference type="VEuPathDB" id="TriTrypDB:TCDM_05776"/>
<dbReference type="VEuPathDB" id="TriTrypDB:TcYC6_0050830"/>
<gene>
    <name evidence="2" type="ORF">C3747_135g16</name>
</gene>
<dbReference type="VEuPathDB" id="TriTrypDB:Tc_MARK_3408"/>
<dbReference type="VEuPathDB" id="TriTrypDB:C4B63_80g49"/>
<dbReference type="VEuPathDB" id="TriTrypDB:TcCL_ESM05068"/>
<dbReference type="VEuPathDB" id="TriTrypDB:C4B63_80g48"/>
<name>A0A2V2W9I6_TRYCR</name>
<organism evidence="2 3">
    <name type="scientific">Trypanosoma cruzi</name>
    <dbReference type="NCBI Taxonomy" id="5693"/>
    <lineage>
        <taxon>Eukaryota</taxon>
        <taxon>Discoba</taxon>
        <taxon>Euglenozoa</taxon>
        <taxon>Kinetoplastea</taxon>
        <taxon>Metakinetoplastina</taxon>
        <taxon>Trypanosomatida</taxon>
        <taxon>Trypanosomatidae</taxon>
        <taxon>Trypanosoma</taxon>
        <taxon>Schizotrypanum</taxon>
    </lineage>
</organism>
<dbReference type="OrthoDB" id="272672at2759"/>
<dbReference type="Proteomes" id="UP000246078">
    <property type="component" value="Unassembled WGS sequence"/>
</dbReference>
<dbReference type="VEuPathDB" id="TriTrypDB:C3747_135g16"/>
<dbReference type="VEuPathDB" id="TriTrypDB:TcG_04120"/>
<reference evidence="2 3" key="1">
    <citation type="journal article" date="2018" name="Microb. Genom.">
        <title>Expanding an expanded genome: long-read sequencing of Trypanosoma cruzi.</title>
        <authorList>
            <person name="Berna L."/>
            <person name="Rodriguez M."/>
            <person name="Chiribao M.L."/>
            <person name="Parodi-Talice A."/>
            <person name="Pita S."/>
            <person name="Rijo G."/>
            <person name="Alvarez-Valin F."/>
            <person name="Robello C."/>
        </authorList>
    </citation>
    <scope>NUCLEOTIDE SEQUENCE [LARGE SCALE GENOMIC DNA]</scope>
    <source>
        <strain evidence="2 3">TCC</strain>
    </source>
</reference>
<dbReference type="OMA" id="VWCANDA"/>
<evidence type="ECO:0000256" key="1">
    <source>
        <dbReference type="SAM" id="MobiDB-lite"/>
    </source>
</evidence>
<evidence type="ECO:0000313" key="3">
    <source>
        <dbReference type="Proteomes" id="UP000246078"/>
    </source>
</evidence>
<dbReference type="VEuPathDB" id="TriTrypDB:BCY84_08346"/>
<dbReference type="VEuPathDB" id="TriTrypDB:TcBrA4_0035150"/>
<protein>
    <submittedName>
        <fullName evidence="2">Uncharacterized protein</fullName>
    </submittedName>
</protein>
<dbReference type="VEuPathDB" id="TriTrypDB:TcCLB.511019.120"/>
<dbReference type="AlphaFoldDB" id="A0A2V2W9I6"/>
<feature type="compositionally biased region" description="Polar residues" evidence="1">
    <location>
        <begin position="276"/>
        <end position="286"/>
    </location>
</feature>
<proteinExistence type="predicted"/>
<accession>A0A2V2W9I6</accession>
<dbReference type="VEuPathDB" id="TriTrypDB:ECC02_004043"/>
<dbReference type="VEuPathDB" id="TriTrypDB:C4B63_80g50"/>
<dbReference type="VEuPathDB" id="TriTrypDB:TCDM_05775"/>
<dbReference type="EMBL" id="PRFC01000135">
    <property type="protein sequence ID" value="PWV05248.1"/>
    <property type="molecule type" value="Genomic_DNA"/>
</dbReference>